<dbReference type="GO" id="GO:0032259">
    <property type="term" value="P:methylation"/>
    <property type="evidence" value="ECO:0007669"/>
    <property type="project" value="UniProtKB-KW"/>
</dbReference>
<keyword evidence="5" id="KW-0949">S-adenosyl-L-methionine</keyword>
<comment type="caution">
    <text evidence="8">The sequence shown here is derived from an EMBL/GenBank/DDBJ whole genome shotgun (WGS) entry which is preliminary data.</text>
</comment>
<dbReference type="CDD" id="cd02440">
    <property type="entry name" value="AdoMet_MTases"/>
    <property type="match status" value="1"/>
</dbReference>
<dbReference type="InterPro" id="IPR029063">
    <property type="entry name" value="SAM-dependent_MTases_sf"/>
</dbReference>
<dbReference type="UniPathway" id="UPA00148"/>
<evidence type="ECO:0000313" key="8">
    <source>
        <dbReference type="EMBL" id="EMY78603.1"/>
    </source>
</evidence>
<dbReference type="InterPro" id="IPR012818">
    <property type="entry name" value="CbiE"/>
</dbReference>
<sequence length="413" mass="45032">MKAVTVVGMGDEGCLGLSSIAANAIAKAQILAGGKRHLDFFPQFPGTKIVFKGDWIQTIERIAELACEHTICVLASGDPLFFGIGNRIGDKVGSEHVDFIPAPSAIQQAFARVGMKWDDAEILSLHGRPIQGLVTKLQSFRKVALFTDEVNHPQAIASYLISFDESDWTAFVCENLGGKGEKVRKFDLRLLSEEEGIGRLNVLILVRNDTNWRSPTVVPNVSEESYAKRIPKKGLITKKEVRILSVAFLDIRDNSVVWDIGAGSGSVAIEAAQIAKNGKSYAIEVDPEGIEICRQNALSQKTDNLQVIPGKAPEVLENLPDPDCVFVGGSKGNLYEIIRISLNRLSTFGSLVVNAVTLDNVSEAYQSFKKLGLTPEVTLLNVSRGQPLGGYLKYEALNPIHIFKIIKPEDFSA</sequence>
<dbReference type="CDD" id="cd11644">
    <property type="entry name" value="Precorrin-6Y-MT"/>
    <property type="match status" value="1"/>
</dbReference>
<keyword evidence="3 8" id="KW-0489">Methyltransferase</keyword>
<dbReference type="AlphaFoldDB" id="N1WRY6"/>
<dbReference type="Proteomes" id="UP000012313">
    <property type="component" value="Unassembled WGS sequence"/>
</dbReference>
<dbReference type="Pfam" id="PF00590">
    <property type="entry name" value="TP_methylase"/>
    <property type="match status" value="1"/>
</dbReference>
<dbReference type="SUPFAM" id="SSF53790">
    <property type="entry name" value="Tetrapyrrole methylase"/>
    <property type="match status" value="1"/>
</dbReference>
<evidence type="ECO:0000259" key="6">
    <source>
        <dbReference type="Pfam" id="PF00590"/>
    </source>
</evidence>
<dbReference type="STRING" id="1218598.LEP1GSC060_3898"/>
<evidence type="ECO:0000259" key="7">
    <source>
        <dbReference type="Pfam" id="PF13847"/>
    </source>
</evidence>
<dbReference type="InterPro" id="IPR035996">
    <property type="entry name" value="4pyrrol_Methylase_sf"/>
</dbReference>
<dbReference type="InterPro" id="IPR050714">
    <property type="entry name" value="Cobalamin_biosynth_MTase"/>
</dbReference>
<dbReference type="Gene3D" id="3.40.1010.10">
    <property type="entry name" value="Cobalt-precorrin-4 Transmethylase, Domain 1"/>
    <property type="match status" value="1"/>
</dbReference>
<dbReference type="PANTHER" id="PTHR43182:SF1">
    <property type="entry name" value="COBALT-PRECORRIN-7 C(5)-METHYLTRANSFERASE"/>
    <property type="match status" value="1"/>
</dbReference>
<feature type="domain" description="Methyltransferase" evidence="7">
    <location>
        <begin position="252"/>
        <end position="317"/>
    </location>
</feature>
<dbReference type="GO" id="GO:0008276">
    <property type="term" value="F:protein methyltransferase activity"/>
    <property type="evidence" value="ECO:0007669"/>
    <property type="project" value="InterPro"/>
</dbReference>
<dbReference type="InterPro" id="IPR014777">
    <property type="entry name" value="4pyrrole_Mease_sub1"/>
</dbReference>
<organism evidence="8 9">
    <name type="scientific">Leptospira weilii serovar Ranarum str. ICFT</name>
    <dbReference type="NCBI Taxonomy" id="1218598"/>
    <lineage>
        <taxon>Bacteria</taxon>
        <taxon>Pseudomonadati</taxon>
        <taxon>Spirochaetota</taxon>
        <taxon>Spirochaetia</taxon>
        <taxon>Leptospirales</taxon>
        <taxon>Leptospiraceae</taxon>
        <taxon>Leptospira</taxon>
    </lineage>
</organism>
<dbReference type="InterPro" id="IPR014776">
    <property type="entry name" value="4pyrrole_Mease_sub2"/>
</dbReference>
<accession>N1WRY6</accession>
<name>N1WRY6_9LEPT</name>
<feature type="domain" description="Tetrapyrrole methylase" evidence="6">
    <location>
        <begin position="4"/>
        <end position="189"/>
    </location>
</feature>
<keyword evidence="4 8" id="KW-0808">Transferase</keyword>
<dbReference type="GO" id="GO:0009236">
    <property type="term" value="P:cobalamin biosynthetic process"/>
    <property type="evidence" value="ECO:0007669"/>
    <property type="project" value="UniProtKB-UniPathway"/>
</dbReference>
<dbReference type="SUPFAM" id="SSF53335">
    <property type="entry name" value="S-adenosyl-L-methionine-dependent methyltransferases"/>
    <property type="match status" value="1"/>
</dbReference>
<dbReference type="PANTHER" id="PTHR43182">
    <property type="entry name" value="COBALT-PRECORRIN-6B C(15)-METHYLTRANSFERASE (DECARBOXYLATING)"/>
    <property type="match status" value="1"/>
</dbReference>
<evidence type="ECO:0000256" key="2">
    <source>
        <dbReference type="ARBA" id="ARBA00022573"/>
    </source>
</evidence>
<keyword evidence="2" id="KW-0169">Cobalamin biosynthesis</keyword>
<dbReference type="NCBIfam" id="TIGR02469">
    <property type="entry name" value="CbiT"/>
    <property type="match status" value="1"/>
</dbReference>
<comment type="pathway">
    <text evidence="1">Cofactor biosynthesis; adenosylcobalamin biosynthesis.</text>
</comment>
<dbReference type="EC" id="2.1.1.132" evidence="8"/>
<evidence type="ECO:0000256" key="3">
    <source>
        <dbReference type="ARBA" id="ARBA00022603"/>
    </source>
</evidence>
<dbReference type="InterPro" id="IPR006365">
    <property type="entry name" value="Cbl_synth_CobL"/>
</dbReference>
<dbReference type="NCBIfam" id="TIGR02467">
    <property type="entry name" value="CbiE"/>
    <property type="match status" value="1"/>
</dbReference>
<dbReference type="RefSeq" id="WP_002999181.1">
    <property type="nucleotide sequence ID" value="NZ_AOHC02000021.1"/>
</dbReference>
<dbReference type="GO" id="GO:0046025">
    <property type="term" value="F:precorrin-6Y C5,15-methyltransferase (decarboxylating) activity"/>
    <property type="evidence" value="ECO:0007669"/>
    <property type="project" value="UniProtKB-EC"/>
</dbReference>
<protein>
    <submittedName>
        <fullName evidence="8">Precorrin-6y C5,15-methyltransferase (Decarboxylating), CbiE subunit / precorrin-6Y C5,15-methyltransferase (Decarboxylating), CbiT subunit multi-domain protein</fullName>
        <ecNumber evidence="8">2.1.1.132</ecNumber>
    </submittedName>
</protein>
<dbReference type="InterPro" id="IPR014008">
    <property type="entry name" value="Cbl_synth_MTase_CbiT"/>
</dbReference>
<dbReference type="Pfam" id="PF13847">
    <property type="entry name" value="Methyltransf_31"/>
    <property type="match status" value="1"/>
</dbReference>
<dbReference type="PIRSF" id="PIRSF036428">
    <property type="entry name" value="CobL"/>
    <property type="match status" value="1"/>
</dbReference>
<proteinExistence type="predicted"/>
<evidence type="ECO:0000256" key="4">
    <source>
        <dbReference type="ARBA" id="ARBA00022679"/>
    </source>
</evidence>
<dbReference type="InterPro" id="IPR025714">
    <property type="entry name" value="Methyltranfer_dom"/>
</dbReference>
<dbReference type="EMBL" id="AOHC02000021">
    <property type="protein sequence ID" value="EMY78603.1"/>
    <property type="molecule type" value="Genomic_DNA"/>
</dbReference>
<dbReference type="Gene3D" id="3.40.50.150">
    <property type="entry name" value="Vaccinia Virus protein VP39"/>
    <property type="match status" value="1"/>
</dbReference>
<keyword evidence="9" id="KW-1185">Reference proteome</keyword>
<reference evidence="8" key="1">
    <citation type="submission" date="2013-03" db="EMBL/GenBank/DDBJ databases">
        <authorList>
            <person name="Harkins D.M."/>
            <person name="Durkin A.S."/>
            <person name="Brinkac L.M."/>
            <person name="Haft D.H."/>
            <person name="Selengut J.D."/>
            <person name="Sanka R."/>
            <person name="DePew J."/>
            <person name="Purushe J."/>
            <person name="Hartskeerl R.A."/>
            <person name="Ahmed A."/>
            <person name="van der Linden H."/>
            <person name="Goris M.G.A."/>
            <person name="Vinetz J.M."/>
            <person name="Sutton G.G."/>
            <person name="Nierman W.C."/>
            <person name="Fouts D.E."/>
        </authorList>
    </citation>
    <scope>NUCLEOTIDE SEQUENCE [LARGE SCALE GENOMIC DNA]</scope>
    <source>
        <strain evidence="8">ICFT</strain>
    </source>
</reference>
<evidence type="ECO:0000256" key="5">
    <source>
        <dbReference type="ARBA" id="ARBA00022691"/>
    </source>
</evidence>
<evidence type="ECO:0000313" key="9">
    <source>
        <dbReference type="Proteomes" id="UP000012313"/>
    </source>
</evidence>
<dbReference type="Gene3D" id="3.30.950.10">
    <property type="entry name" value="Methyltransferase, Cobalt-precorrin-4 Transmethylase, Domain 2"/>
    <property type="match status" value="1"/>
</dbReference>
<dbReference type="OrthoDB" id="9780707at2"/>
<gene>
    <name evidence="8" type="ORF">LEP1GSC060_3898</name>
</gene>
<dbReference type="InterPro" id="IPR000878">
    <property type="entry name" value="4pyrrol_Mease"/>
</dbReference>
<evidence type="ECO:0000256" key="1">
    <source>
        <dbReference type="ARBA" id="ARBA00004953"/>
    </source>
</evidence>